<keyword evidence="4" id="KW-1185">Reference proteome</keyword>
<evidence type="ECO:0000313" key="3">
    <source>
        <dbReference type="EMBL" id="KAK3273677.1"/>
    </source>
</evidence>
<dbReference type="EMBL" id="LGRX02008324">
    <property type="protein sequence ID" value="KAK3273677.1"/>
    <property type="molecule type" value="Genomic_DNA"/>
</dbReference>
<feature type="region of interest" description="Disordered" evidence="2">
    <location>
        <begin position="1"/>
        <end position="23"/>
    </location>
</feature>
<evidence type="ECO:0000256" key="2">
    <source>
        <dbReference type="SAM" id="MobiDB-lite"/>
    </source>
</evidence>
<feature type="coiled-coil region" evidence="1">
    <location>
        <begin position="244"/>
        <end position="271"/>
    </location>
</feature>
<dbReference type="AlphaFoldDB" id="A0AAE0L6H6"/>
<evidence type="ECO:0000256" key="1">
    <source>
        <dbReference type="SAM" id="Coils"/>
    </source>
</evidence>
<accession>A0AAE0L6H6</accession>
<proteinExistence type="predicted"/>
<protein>
    <submittedName>
        <fullName evidence="3">Uncharacterized protein</fullName>
    </submittedName>
</protein>
<keyword evidence="1" id="KW-0175">Coiled coil</keyword>
<reference evidence="3 4" key="1">
    <citation type="journal article" date="2015" name="Genome Biol. Evol.">
        <title>Comparative Genomics of a Bacterivorous Green Alga Reveals Evolutionary Causalities and Consequences of Phago-Mixotrophic Mode of Nutrition.</title>
        <authorList>
            <person name="Burns J.A."/>
            <person name="Paasch A."/>
            <person name="Narechania A."/>
            <person name="Kim E."/>
        </authorList>
    </citation>
    <scope>NUCLEOTIDE SEQUENCE [LARGE SCALE GENOMIC DNA]</scope>
    <source>
        <strain evidence="3 4">PLY_AMNH</strain>
    </source>
</reference>
<organism evidence="3 4">
    <name type="scientific">Cymbomonas tetramitiformis</name>
    <dbReference type="NCBI Taxonomy" id="36881"/>
    <lineage>
        <taxon>Eukaryota</taxon>
        <taxon>Viridiplantae</taxon>
        <taxon>Chlorophyta</taxon>
        <taxon>Pyramimonadophyceae</taxon>
        <taxon>Pyramimonadales</taxon>
        <taxon>Pyramimonadaceae</taxon>
        <taxon>Cymbomonas</taxon>
    </lineage>
</organism>
<feature type="region of interest" description="Disordered" evidence="2">
    <location>
        <begin position="62"/>
        <end position="81"/>
    </location>
</feature>
<feature type="coiled-coil region" evidence="1">
    <location>
        <begin position="121"/>
        <end position="187"/>
    </location>
</feature>
<name>A0AAE0L6H6_9CHLO</name>
<gene>
    <name evidence="3" type="ORF">CYMTET_18092</name>
</gene>
<evidence type="ECO:0000313" key="4">
    <source>
        <dbReference type="Proteomes" id="UP001190700"/>
    </source>
</evidence>
<sequence length="539" mass="61920">MSRPLSAPSSPAKTPRTLRTPGLYIPHVASGSAKAPGGRVDYSTLNVSEQAMGTINQIEALRGQQKSSGAQRPGIGSQGGGVWVSQEMWRNIRRQLESKVLEQDALVKDHDKVKTELTSSLNNFEGKTKELNTKVQHLQKVVVDEQQDKNKAVDSLTKDLNHKQLQLEQQQKENNQTTDQLMDMLNERDAVISKADSLAKDLEQTTNALRMEAHRHSLAEGRVHALEKELEYFKSKHQVDVDKIHEVEEKNRELMAQSTEMQMQIEALKEEMLLMRRPDDALRDEIMHLQGDNRRLIHLLERTSEFRRLMEDVADLKHVHYVPLSDCLVEEELIQHHYQPERDREVVLSREAYNWVPTEAFELVQEFLDRLFPRVPVQPFMMLLLQLNKVWRDHEQGKLDALRAKHQEDIQRYKRKIVNREPYHEVVQKGKIAHLKKELATSNKKGAKMDRYRELAKAAGKDSESKVLLEWGLATIEKLSKQVADSMQENRLLKRRVTAVTSYHGLVPENVIRGLDADGTPTPAPFNPEDFIKDTPFPA</sequence>
<comment type="caution">
    <text evidence="3">The sequence shown here is derived from an EMBL/GenBank/DDBJ whole genome shotgun (WGS) entry which is preliminary data.</text>
</comment>
<dbReference type="Proteomes" id="UP001190700">
    <property type="component" value="Unassembled WGS sequence"/>
</dbReference>
<feature type="region of interest" description="Disordered" evidence="2">
    <location>
        <begin position="514"/>
        <end position="539"/>
    </location>
</feature>